<name>A0A4C1UC82_EUMVA</name>
<dbReference type="Proteomes" id="UP000299102">
    <property type="component" value="Unassembled WGS sequence"/>
</dbReference>
<dbReference type="AlphaFoldDB" id="A0A4C1UC82"/>
<keyword evidence="2" id="KW-0472">Membrane</keyword>
<sequence length="161" mass="17656">MRAQRVRADHPPAPRTRHSDGRVGAVCTEAKYLVVQSVNAHSCTNMYVDFLSIDVNFIPGIIFHSDPSHIFDPTLVFAPSPVVNFGSGLAFDSDPAPVLDSAFHSASDSNSAYDSVAAPRPSFRIDLIPILMVAPISITVPLLIQFQQIIQLLRISFRQEL</sequence>
<evidence type="ECO:0000256" key="1">
    <source>
        <dbReference type="SAM" id="MobiDB-lite"/>
    </source>
</evidence>
<feature type="transmembrane region" description="Helical" evidence="2">
    <location>
        <begin position="127"/>
        <end position="146"/>
    </location>
</feature>
<evidence type="ECO:0000313" key="3">
    <source>
        <dbReference type="EMBL" id="GBP24051.1"/>
    </source>
</evidence>
<organism evidence="3 4">
    <name type="scientific">Eumeta variegata</name>
    <name type="common">Bagworm moth</name>
    <name type="synonym">Eumeta japonica</name>
    <dbReference type="NCBI Taxonomy" id="151549"/>
    <lineage>
        <taxon>Eukaryota</taxon>
        <taxon>Metazoa</taxon>
        <taxon>Ecdysozoa</taxon>
        <taxon>Arthropoda</taxon>
        <taxon>Hexapoda</taxon>
        <taxon>Insecta</taxon>
        <taxon>Pterygota</taxon>
        <taxon>Neoptera</taxon>
        <taxon>Endopterygota</taxon>
        <taxon>Lepidoptera</taxon>
        <taxon>Glossata</taxon>
        <taxon>Ditrysia</taxon>
        <taxon>Tineoidea</taxon>
        <taxon>Psychidae</taxon>
        <taxon>Oiketicinae</taxon>
        <taxon>Eumeta</taxon>
    </lineage>
</organism>
<keyword evidence="2" id="KW-1133">Transmembrane helix</keyword>
<reference evidence="3 4" key="1">
    <citation type="journal article" date="2019" name="Commun. Biol.">
        <title>The bagworm genome reveals a unique fibroin gene that provides high tensile strength.</title>
        <authorList>
            <person name="Kono N."/>
            <person name="Nakamura H."/>
            <person name="Ohtoshi R."/>
            <person name="Tomita M."/>
            <person name="Numata K."/>
            <person name="Arakawa K."/>
        </authorList>
    </citation>
    <scope>NUCLEOTIDE SEQUENCE [LARGE SCALE GENOMIC DNA]</scope>
</reference>
<comment type="caution">
    <text evidence="3">The sequence shown here is derived from an EMBL/GenBank/DDBJ whole genome shotgun (WGS) entry which is preliminary data.</text>
</comment>
<evidence type="ECO:0000313" key="4">
    <source>
        <dbReference type="Proteomes" id="UP000299102"/>
    </source>
</evidence>
<accession>A0A4C1UC82</accession>
<keyword evidence="4" id="KW-1185">Reference proteome</keyword>
<keyword evidence="2" id="KW-0812">Transmembrane</keyword>
<proteinExistence type="predicted"/>
<feature type="region of interest" description="Disordered" evidence="1">
    <location>
        <begin position="1"/>
        <end position="21"/>
    </location>
</feature>
<dbReference type="EMBL" id="BGZK01000156">
    <property type="protein sequence ID" value="GBP24051.1"/>
    <property type="molecule type" value="Genomic_DNA"/>
</dbReference>
<evidence type="ECO:0000256" key="2">
    <source>
        <dbReference type="SAM" id="Phobius"/>
    </source>
</evidence>
<protein>
    <submittedName>
        <fullName evidence="3">Uncharacterized protein</fullName>
    </submittedName>
</protein>
<gene>
    <name evidence="3" type="ORF">EVAR_10152_1</name>
</gene>